<evidence type="ECO:0000256" key="9">
    <source>
        <dbReference type="ARBA" id="ARBA00023180"/>
    </source>
</evidence>
<evidence type="ECO:0000313" key="12">
    <source>
        <dbReference type="Proteomes" id="UP000007799"/>
    </source>
</evidence>
<organism evidence="12">
    <name type="scientific">Salpingoeca rosetta (strain ATCC 50818 / BSB-021)</name>
    <dbReference type="NCBI Taxonomy" id="946362"/>
    <lineage>
        <taxon>Eukaryota</taxon>
        <taxon>Choanoflagellata</taxon>
        <taxon>Craspedida</taxon>
        <taxon>Salpingoecidae</taxon>
        <taxon>Salpingoeca</taxon>
    </lineage>
</organism>
<keyword evidence="9" id="KW-0325">Glycoprotein</keyword>
<dbReference type="PANTHER" id="PTHR14647">
    <property type="entry name" value="GALACTOSE-3-O-SULFOTRANSFERASE"/>
    <property type="match status" value="1"/>
</dbReference>
<evidence type="ECO:0000256" key="2">
    <source>
        <dbReference type="ARBA" id="ARBA00008124"/>
    </source>
</evidence>
<dbReference type="Pfam" id="PF06990">
    <property type="entry name" value="Gal-3-0_sulfotr"/>
    <property type="match status" value="1"/>
</dbReference>
<feature type="transmembrane region" description="Helical" evidence="10">
    <location>
        <begin position="26"/>
        <end position="51"/>
    </location>
</feature>
<dbReference type="AlphaFoldDB" id="F2UNF9"/>
<dbReference type="InterPro" id="IPR027417">
    <property type="entry name" value="P-loop_NTPase"/>
</dbReference>
<dbReference type="InParanoid" id="F2UNF9"/>
<accession>F2UNF9</accession>
<name>F2UNF9_SALR5</name>
<dbReference type="FunCoup" id="F2UNF9">
    <property type="interactions" value="68"/>
</dbReference>
<evidence type="ECO:0000256" key="4">
    <source>
        <dbReference type="ARBA" id="ARBA00022692"/>
    </source>
</evidence>
<evidence type="ECO:0000256" key="7">
    <source>
        <dbReference type="ARBA" id="ARBA00023034"/>
    </source>
</evidence>
<comment type="subcellular location">
    <subcellularLocation>
        <location evidence="1">Golgi apparatus membrane</location>
        <topology evidence="1">Single-pass type II membrane protein</topology>
    </subcellularLocation>
</comment>
<keyword evidence="8 10" id="KW-0472">Membrane</keyword>
<keyword evidence="7" id="KW-0333">Golgi apparatus</keyword>
<dbReference type="RefSeq" id="XP_004989249.1">
    <property type="nucleotide sequence ID" value="XM_004989192.1"/>
</dbReference>
<keyword evidence="5" id="KW-0735">Signal-anchor</keyword>
<dbReference type="PANTHER" id="PTHR14647:SF87">
    <property type="entry name" value="PUTATIVE-RELATED"/>
    <property type="match status" value="1"/>
</dbReference>
<keyword evidence="12" id="KW-1185">Reference proteome</keyword>
<evidence type="ECO:0000256" key="10">
    <source>
        <dbReference type="SAM" id="Phobius"/>
    </source>
</evidence>
<evidence type="ECO:0000256" key="8">
    <source>
        <dbReference type="ARBA" id="ARBA00023136"/>
    </source>
</evidence>
<dbReference type="KEGG" id="sre:PTSG_09895"/>
<dbReference type="GO" id="GO:0001733">
    <property type="term" value="F:galactosylceramide sulfotransferase activity"/>
    <property type="evidence" value="ECO:0007669"/>
    <property type="project" value="InterPro"/>
</dbReference>
<comment type="similarity">
    <text evidence="2">Belongs to the galactose-3-O-sulfotransferase family.</text>
</comment>
<dbReference type="SUPFAM" id="SSF52540">
    <property type="entry name" value="P-loop containing nucleoside triphosphate hydrolases"/>
    <property type="match status" value="1"/>
</dbReference>
<gene>
    <name evidence="11" type="ORF">PTSG_09895</name>
</gene>
<sequence>MPVVVVDDCGHEHSPAVRVSHRLPTAAAGLSLVLVLAVTLATSLTATCAAARRDVARAADSGANDVPEFVFIKTHKTGSSSVTVMLAHALEHRGLRPAVPCRDHLGYPDDFVDPKRTLCGRDPLNFHAAISHIRWTPRSRATLLGLMGPGQPKLFTIVRDPITRFISALGYYGNSRLQQALHFDRNSINEAWLQEAVQRISRSDVRGQLSRYARQLHFIGYAFDFGLASDYEVDEKPGFRGQAQDLVNSLDFVLLNEEWDLSMALLKRNLNMTYKDTIYPHLKKVGKAPVVVSQATRDLFCKVFWSDCILYDLMKQRFWAAVDDDIQRSARLVARTNEAARRDAEKDASTHGKTEDVQDFFNRLRRA</sequence>
<keyword evidence="6 10" id="KW-1133">Transmembrane helix</keyword>
<dbReference type="Gene3D" id="3.40.50.300">
    <property type="entry name" value="P-loop containing nucleotide triphosphate hydrolases"/>
    <property type="match status" value="1"/>
</dbReference>
<evidence type="ECO:0000256" key="6">
    <source>
        <dbReference type="ARBA" id="ARBA00022989"/>
    </source>
</evidence>
<dbReference type="GeneID" id="16069793"/>
<evidence type="ECO:0000256" key="5">
    <source>
        <dbReference type="ARBA" id="ARBA00022968"/>
    </source>
</evidence>
<dbReference type="EMBL" id="GL832984">
    <property type="protein sequence ID" value="EGD79164.1"/>
    <property type="molecule type" value="Genomic_DNA"/>
</dbReference>
<dbReference type="GO" id="GO:0000139">
    <property type="term" value="C:Golgi membrane"/>
    <property type="evidence" value="ECO:0007669"/>
    <property type="project" value="UniProtKB-SubCell"/>
</dbReference>
<protein>
    <submittedName>
        <fullName evidence="11">Uncharacterized protein</fullName>
    </submittedName>
</protein>
<dbReference type="InterPro" id="IPR009729">
    <property type="entry name" value="Gal-3-0_sulfotransfrase"/>
</dbReference>
<dbReference type="Proteomes" id="UP000007799">
    <property type="component" value="Unassembled WGS sequence"/>
</dbReference>
<reference evidence="11" key="1">
    <citation type="submission" date="2009-08" db="EMBL/GenBank/DDBJ databases">
        <title>Annotation of Salpingoeca rosetta.</title>
        <authorList>
            <consortium name="The Broad Institute Genome Sequencing Platform"/>
            <person name="Russ C."/>
            <person name="Cuomo C."/>
            <person name="Burger G."/>
            <person name="Gray M.W."/>
            <person name="Holland P.W.H."/>
            <person name="King N."/>
            <person name="Lang F.B.F."/>
            <person name="Roger A.J."/>
            <person name="Ruiz-Trillo I."/>
            <person name="Young S.K."/>
            <person name="Zeng Q."/>
            <person name="Gargeya S."/>
            <person name="Alvarado L."/>
            <person name="Berlin A."/>
            <person name="Chapman S.B."/>
            <person name="Chen Z."/>
            <person name="Freedman E."/>
            <person name="Gellesch M."/>
            <person name="Goldberg J."/>
            <person name="Griggs A."/>
            <person name="Gujja S."/>
            <person name="Heilman E."/>
            <person name="Heiman D."/>
            <person name="Howarth C."/>
            <person name="Mehta T."/>
            <person name="Neiman D."/>
            <person name="Pearson M."/>
            <person name="Roberts A."/>
            <person name="Saif S."/>
            <person name="Shea T."/>
            <person name="Shenoy N."/>
            <person name="Sisk P."/>
            <person name="Stolte C."/>
            <person name="Sykes S."/>
            <person name="White J."/>
            <person name="Yandava C."/>
            <person name="Haas B."/>
            <person name="Nusbaum C."/>
            <person name="Birren B."/>
        </authorList>
    </citation>
    <scope>NUCLEOTIDE SEQUENCE [LARGE SCALE GENOMIC DNA]</scope>
    <source>
        <strain evidence="11">ATCC 50818</strain>
    </source>
</reference>
<proteinExistence type="inferred from homology"/>
<evidence type="ECO:0000256" key="3">
    <source>
        <dbReference type="ARBA" id="ARBA00022679"/>
    </source>
</evidence>
<keyword evidence="3" id="KW-0808">Transferase</keyword>
<evidence type="ECO:0000313" key="11">
    <source>
        <dbReference type="EMBL" id="EGD79164.1"/>
    </source>
</evidence>
<evidence type="ECO:0000256" key="1">
    <source>
        <dbReference type="ARBA" id="ARBA00004323"/>
    </source>
</evidence>
<dbReference type="OrthoDB" id="514299at2759"/>
<keyword evidence="4 10" id="KW-0812">Transmembrane</keyword>
<dbReference type="GO" id="GO:0009247">
    <property type="term" value="P:glycolipid biosynthetic process"/>
    <property type="evidence" value="ECO:0007669"/>
    <property type="project" value="InterPro"/>
</dbReference>